<dbReference type="InterPro" id="IPR036388">
    <property type="entry name" value="WH-like_DNA-bd_sf"/>
</dbReference>
<dbReference type="PANTHER" id="PTHR43537:SF5">
    <property type="entry name" value="UXU OPERON TRANSCRIPTIONAL REGULATOR"/>
    <property type="match status" value="1"/>
</dbReference>
<evidence type="ECO:0000256" key="2">
    <source>
        <dbReference type="ARBA" id="ARBA00023125"/>
    </source>
</evidence>
<protein>
    <submittedName>
        <fullName evidence="5">Putative L-lactate dehydrogenase operon regulatory protein</fullName>
    </submittedName>
</protein>
<keyword evidence="3" id="KW-0804">Transcription</keyword>
<feature type="domain" description="HTH gntR-type" evidence="4">
    <location>
        <begin position="11"/>
        <end position="79"/>
    </location>
</feature>
<dbReference type="SUPFAM" id="SSF46785">
    <property type="entry name" value="Winged helix' DNA-binding domain"/>
    <property type="match status" value="1"/>
</dbReference>
<dbReference type="Gene3D" id="1.10.10.10">
    <property type="entry name" value="Winged helix-like DNA-binding domain superfamily/Winged helix DNA-binding domain"/>
    <property type="match status" value="1"/>
</dbReference>
<dbReference type="EMBL" id="VSSQ01002848">
    <property type="protein sequence ID" value="MPM17713.1"/>
    <property type="molecule type" value="Genomic_DNA"/>
</dbReference>
<dbReference type="InterPro" id="IPR036390">
    <property type="entry name" value="WH_DNA-bd_sf"/>
</dbReference>
<dbReference type="SMART" id="SM00345">
    <property type="entry name" value="HTH_GNTR"/>
    <property type="match status" value="1"/>
</dbReference>
<dbReference type="PANTHER" id="PTHR43537">
    <property type="entry name" value="TRANSCRIPTIONAL REGULATOR, GNTR FAMILY"/>
    <property type="match status" value="1"/>
</dbReference>
<dbReference type="InterPro" id="IPR011711">
    <property type="entry name" value="GntR_C"/>
</dbReference>
<dbReference type="SUPFAM" id="SSF48008">
    <property type="entry name" value="GntR ligand-binding domain-like"/>
    <property type="match status" value="1"/>
</dbReference>
<reference evidence="5" key="1">
    <citation type="submission" date="2019-08" db="EMBL/GenBank/DDBJ databases">
        <authorList>
            <person name="Kucharzyk K."/>
            <person name="Murdoch R.W."/>
            <person name="Higgins S."/>
            <person name="Loffler F."/>
        </authorList>
    </citation>
    <scope>NUCLEOTIDE SEQUENCE</scope>
</reference>
<dbReference type="AlphaFoldDB" id="A0A644XTV4"/>
<accession>A0A644XTV4</accession>
<organism evidence="5">
    <name type="scientific">bioreactor metagenome</name>
    <dbReference type="NCBI Taxonomy" id="1076179"/>
    <lineage>
        <taxon>unclassified sequences</taxon>
        <taxon>metagenomes</taxon>
        <taxon>ecological metagenomes</taxon>
    </lineage>
</organism>
<dbReference type="Pfam" id="PF00392">
    <property type="entry name" value="GntR"/>
    <property type="match status" value="1"/>
</dbReference>
<evidence type="ECO:0000313" key="5">
    <source>
        <dbReference type="EMBL" id="MPM17713.1"/>
    </source>
</evidence>
<evidence type="ECO:0000256" key="3">
    <source>
        <dbReference type="ARBA" id="ARBA00023163"/>
    </source>
</evidence>
<dbReference type="InterPro" id="IPR000524">
    <property type="entry name" value="Tscrpt_reg_HTH_GntR"/>
</dbReference>
<dbReference type="CDD" id="cd07377">
    <property type="entry name" value="WHTH_GntR"/>
    <property type="match status" value="1"/>
</dbReference>
<dbReference type="PROSITE" id="PS50949">
    <property type="entry name" value="HTH_GNTR"/>
    <property type="match status" value="1"/>
</dbReference>
<dbReference type="InterPro" id="IPR008920">
    <property type="entry name" value="TF_FadR/GntR_C"/>
</dbReference>
<evidence type="ECO:0000256" key="1">
    <source>
        <dbReference type="ARBA" id="ARBA00023015"/>
    </source>
</evidence>
<name>A0A644XTV4_9ZZZZ</name>
<comment type="caution">
    <text evidence="5">The sequence shown here is derived from an EMBL/GenBank/DDBJ whole genome shotgun (WGS) entry which is preliminary data.</text>
</comment>
<dbReference type="PRINTS" id="PR00035">
    <property type="entry name" value="HTHGNTR"/>
</dbReference>
<gene>
    <name evidence="5" type="primary">lldR_6</name>
    <name evidence="5" type="ORF">SDC9_64110</name>
</gene>
<proteinExistence type="predicted"/>
<sequence>MQLEKIQYAPPKIPELVMKALIDAIDSGHIQVGEELPSERDLAETLGVGRGSLRECLAILEFLGAIENRGNRKVVVRDADYIQKAISFVRVSNQSDTQKDFNEFRRINEVAIVELACQRATADDLAAIYEAIQHLEATPDDYMTDVEFHDALAVASHNVMLAATIHLVNSMIADVRRRFFGLQDYQQRTQDSHRAIYQAVMDRDAVRAKREMVLHLAIVEEFSEKFPERD</sequence>
<dbReference type="Gene3D" id="1.20.120.530">
    <property type="entry name" value="GntR ligand-binding domain-like"/>
    <property type="match status" value="1"/>
</dbReference>
<dbReference type="Pfam" id="PF07729">
    <property type="entry name" value="FCD"/>
    <property type="match status" value="1"/>
</dbReference>
<evidence type="ECO:0000259" key="4">
    <source>
        <dbReference type="PROSITE" id="PS50949"/>
    </source>
</evidence>
<dbReference type="GO" id="GO:0003700">
    <property type="term" value="F:DNA-binding transcription factor activity"/>
    <property type="evidence" value="ECO:0007669"/>
    <property type="project" value="InterPro"/>
</dbReference>
<dbReference type="SMART" id="SM00895">
    <property type="entry name" value="FCD"/>
    <property type="match status" value="1"/>
</dbReference>
<dbReference type="GO" id="GO:0003677">
    <property type="term" value="F:DNA binding"/>
    <property type="evidence" value="ECO:0007669"/>
    <property type="project" value="UniProtKB-KW"/>
</dbReference>
<keyword evidence="1" id="KW-0805">Transcription regulation</keyword>
<keyword evidence="2" id="KW-0238">DNA-binding</keyword>